<protein>
    <submittedName>
        <fullName evidence="2">Uncharacterized protein</fullName>
    </submittedName>
</protein>
<dbReference type="AlphaFoldDB" id="H0QRG9"/>
<dbReference type="STRING" id="1077972.ARGLB_085_03280"/>
<feature type="compositionally biased region" description="Low complexity" evidence="1">
    <location>
        <begin position="75"/>
        <end position="91"/>
    </location>
</feature>
<dbReference type="Proteomes" id="UP000003828">
    <property type="component" value="Unassembled WGS sequence"/>
</dbReference>
<reference evidence="2 3" key="1">
    <citation type="submission" date="2011-12" db="EMBL/GenBank/DDBJ databases">
        <title>Whole genome shotgun sequence of Arthrobacter globiformis NBRC 12137.</title>
        <authorList>
            <person name="Miyazawa S."/>
            <person name="Hosoyama A."/>
            <person name="Tsuchikane K."/>
            <person name="Katsumata H."/>
            <person name="Yamazaki S."/>
            <person name="Fujita N."/>
        </authorList>
    </citation>
    <scope>NUCLEOTIDE SEQUENCE [LARGE SCALE GENOMIC DNA]</scope>
    <source>
        <strain evidence="2 3">NBRC 12137</strain>
    </source>
</reference>
<comment type="caution">
    <text evidence="2">The sequence shown here is derived from an EMBL/GenBank/DDBJ whole genome shotgun (WGS) entry which is preliminary data.</text>
</comment>
<name>H0QRG9_ARTG1</name>
<gene>
    <name evidence="2" type="ORF">ARGLB_085_03280</name>
</gene>
<sequence length="146" mass="14309">MARREAADGGAAAAVVVAVADGDFADALADDEAEAAGEAGTDALAELPADAEPDPGVDGAGEAVPEVLEVVPEAVEPVPGASGAGPGVQAARADMPAPVMSSRATARRVGRGPGWASAEGSGEQLQHMRARPSSAAFCGRSGPLPW</sequence>
<accession>H0QRG9</accession>
<evidence type="ECO:0000313" key="3">
    <source>
        <dbReference type="Proteomes" id="UP000003828"/>
    </source>
</evidence>
<evidence type="ECO:0000256" key="1">
    <source>
        <dbReference type="SAM" id="MobiDB-lite"/>
    </source>
</evidence>
<feature type="region of interest" description="Disordered" evidence="1">
    <location>
        <begin position="75"/>
        <end position="146"/>
    </location>
</feature>
<organism evidence="2 3">
    <name type="scientific">Arthrobacter globiformis (strain ATCC 8010 / DSM 20124 / JCM 1332 / NBRC 12137 / NCIMB 8907 / NRRL B-2979 / 168)</name>
    <dbReference type="NCBI Taxonomy" id="1077972"/>
    <lineage>
        <taxon>Bacteria</taxon>
        <taxon>Bacillati</taxon>
        <taxon>Actinomycetota</taxon>
        <taxon>Actinomycetes</taxon>
        <taxon>Micrococcales</taxon>
        <taxon>Micrococcaceae</taxon>
        <taxon>Arthrobacter</taxon>
    </lineage>
</organism>
<evidence type="ECO:0000313" key="2">
    <source>
        <dbReference type="EMBL" id="GAB15643.1"/>
    </source>
</evidence>
<feature type="region of interest" description="Disordered" evidence="1">
    <location>
        <begin position="30"/>
        <end position="63"/>
    </location>
</feature>
<feature type="compositionally biased region" description="Low complexity" evidence="1">
    <location>
        <begin position="36"/>
        <end position="47"/>
    </location>
</feature>
<proteinExistence type="predicted"/>
<dbReference type="EMBL" id="BAEG01000085">
    <property type="protein sequence ID" value="GAB15643.1"/>
    <property type="molecule type" value="Genomic_DNA"/>
</dbReference>
<keyword evidence="3" id="KW-1185">Reference proteome</keyword>